<keyword evidence="6" id="KW-0378">Hydrolase</keyword>
<dbReference type="EMBL" id="ML210161">
    <property type="protein sequence ID" value="TFK27763.1"/>
    <property type="molecule type" value="Genomic_DNA"/>
</dbReference>
<dbReference type="EC" id="3.1.1.117" evidence="9"/>
<evidence type="ECO:0000256" key="8">
    <source>
        <dbReference type="ARBA" id="ARBA00024511"/>
    </source>
</evidence>
<organism evidence="12 13">
    <name type="scientific">Coprinopsis marcescibilis</name>
    <name type="common">Agaric fungus</name>
    <name type="synonym">Psathyrella marcescibilis</name>
    <dbReference type="NCBI Taxonomy" id="230819"/>
    <lineage>
        <taxon>Eukaryota</taxon>
        <taxon>Fungi</taxon>
        <taxon>Dikarya</taxon>
        <taxon>Basidiomycota</taxon>
        <taxon>Agaricomycotina</taxon>
        <taxon>Agaricomycetes</taxon>
        <taxon>Agaricomycetidae</taxon>
        <taxon>Agaricales</taxon>
        <taxon>Agaricineae</taxon>
        <taxon>Psathyrellaceae</taxon>
        <taxon>Coprinopsis</taxon>
    </lineage>
</organism>
<evidence type="ECO:0000256" key="7">
    <source>
        <dbReference type="ARBA" id="ARBA00023185"/>
    </source>
</evidence>
<sequence length="393" mass="43533">MNLLQLLLAFAALFVTVWAQACPRLPRNLTLTANPRLPDPFTFFNGRKVRNAAQWSCRREEIMELFERLESGILPPKPSSVSGTIYDGGITVKITNRRKTISFNATIKYPEKGRGPFPALITIGRYVSIPIPANVAVIAFENDAFAGQNGQSSRGIGQFYDLHGQNHTASAMTAWAWGVGRLIDALEETSRRHRINVRRIGTTGCSRNGKGALTVGAFEPRIVLTIPQESGTGGAGCWRLADDMMKRGLNVQTARQIVMENVWFSPKFSEVVERVPELPIDHHLLAGLVAPRGLYAIEHSGIDWLGPPSTFGCMATGRKVYEALGVADHMGISSVGDHSHCQFPESQQPELDAFIDKFLFRNSSADTDIVRSDVELGFKEEDWIDWKVPKLTR</sequence>
<evidence type="ECO:0000259" key="11">
    <source>
        <dbReference type="Pfam" id="PF22244"/>
    </source>
</evidence>
<dbReference type="STRING" id="230819.A0A5C3L5D8"/>
<dbReference type="OrthoDB" id="3781271at2759"/>
<gene>
    <name evidence="12" type="ORF">FA15DRAFT_131453</name>
</gene>
<keyword evidence="3" id="KW-0719">Serine esterase</keyword>
<dbReference type="Proteomes" id="UP000307440">
    <property type="component" value="Unassembled WGS sequence"/>
</dbReference>
<dbReference type="Gene3D" id="3.40.50.1820">
    <property type="entry name" value="alpha/beta hydrolase"/>
    <property type="match status" value="1"/>
</dbReference>
<evidence type="ECO:0000256" key="10">
    <source>
        <dbReference type="SAM" id="SignalP"/>
    </source>
</evidence>
<protein>
    <recommendedName>
        <fullName evidence="9">(4-O-methyl)-D-glucuronate--lignin esterase</fullName>
        <ecNumber evidence="9">3.1.1.117</ecNumber>
    </recommendedName>
</protein>
<evidence type="ECO:0000313" key="12">
    <source>
        <dbReference type="EMBL" id="TFK27763.1"/>
    </source>
</evidence>
<name>A0A5C3L5D8_COPMA</name>
<keyword evidence="7" id="KW-0439">Lignin degradation</keyword>
<feature type="signal peptide" evidence="10">
    <location>
        <begin position="1"/>
        <end position="19"/>
    </location>
</feature>
<dbReference type="AlphaFoldDB" id="A0A5C3L5D8"/>
<dbReference type="GO" id="GO:0046274">
    <property type="term" value="P:lignin catabolic process"/>
    <property type="evidence" value="ECO:0007669"/>
    <property type="project" value="UniProtKB-KW"/>
</dbReference>
<dbReference type="Pfam" id="PF22244">
    <property type="entry name" value="GCE_fung"/>
    <property type="match status" value="1"/>
</dbReference>
<feature type="domain" description="4-O-methyl-glucuronoyl methylesterase-like" evidence="11">
    <location>
        <begin position="92"/>
        <end position="325"/>
    </location>
</feature>
<dbReference type="InterPro" id="IPR054579">
    <property type="entry name" value="GCE-like_dom"/>
</dbReference>
<dbReference type="GO" id="GO:0005576">
    <property type="term" value="C:extracellular region"/>
    <property type="evidence" value="ECO:0007669"/>
    <property type="project" value="UniProtKB-SubCell"/>
</dbReference>
<keyword evidence="5 10" id="KW-0732">Signal</keyword>
<proteinExistence type="inferred from homology"/>
<reference evidence="12 13" key="1">
    <citation type="journal article" date="2019" name="Nat. Ecol. Evol.">
        <title>Megaphylogeny resolves global patterns of mushroom evolution.</title>
        <authorList>
            <person name="Varga T."/>
            <person name="Krizsan K."/>
            <person name="Foldi C."/>
            <person name="Dima B."/>
            <person name="Sanchez-Garcia M."/>
            <person name="Sanchez-Ramirez S."/>
            <person name="Szollosi G.J."/>
            <person name="Szarkandi J.G."/>
            <person name="Papp V."/>
            <person name="Albert L."/>
            <person name="Andreopoulos W."/>
            <person name="Angelini C."/>
            <person name="Antonin V."/>
            <person name="Barry K.W."/>
            <person name="Bougher N.L."/>
            <person name="Buchanan P."/>
            <person name="Buyck B."/>
            <person name="Bense V."/>
            <person name="Catcheside P."/>
            <person name="Chovatia M."/>
            <person name="Cooper J."/>
            <person name="Damon W."/>
            <person name="Desjardin D."/>
            <person name="Finy P."/>
            <person name="Geml J."/>
            <person name="Haridas S."/>
            <person name="Hughes K."/>
            <person name="Justo A."/>
            <person name="Karasinski D."/>
            <person name="Kautmanova I."/>
            <person name="Kiss B."/>
            <person name="Kocsube S."/>
            <person name="Kotiranta H."/>
            <person name="LaButti K.M."/>
            <person name="Lechner B.E."/>
            <person name="Liimatainen K."/>
            <person name="Lipzen A."/>
            <person name="Lukacs Z."/>
            <person name="Mihaltcheva S."/>
            <person name="Morgado L.N."/>
            <person name="Niskanen T."/>
            <person name="Noordeloos M.E."/>
            <person name="Ohm R.A."/>
            <person name="Ortiz-Santana B."/>
            <person name="Ovrebo C."/>
            <person name="Racz N."/>
            <person name="Riley R."/>
            <person name="Savchenko A."/>
            <person name="Shiryaev A."/>
            <person name="Soop K."/>
            <person name="Spirin V."/>
            <person name="Szebenyi C."/>
            <person name="Tomsovsky M."/>
            <person name="Tulloss R.E."/>
            <person name="Uehling J."/>
            <person name="Grigoriev I.V."/>
            <person name="Vagvolgyi C."/>
            <person name="Papp T."/>
            <person name="Martin F.M."/>
            <person name="Miettinen O."/>
            <person name="Hibbett D.S."/>
            <person name="Nagy L.G."/>
        </authorList>
    </citation>
    <scope>NUCLEOTIDE SEQUENCE [LARGE SCALE GENOMIC DNA]</scope>
    <source>
        <strain evidence="12 13">CBS 121175</strain>
    </source>
</reference>
<dbReference type="GO" id="GO:0052689">
    <property type="term" value="F:carboxylic ester hydrolase activity"/>
    <property type="evidence" value="ECO:0007669"/>
    <property type="project" value="UniProtKB-KW"/>
</dbReference>
<evidence type="ECO:0000313" key="13">
    <source>
        <dbReference type="Proteomes" id="UP000307440"/>
    </source>
</evidence>
<comment type="similarity">
    <text evidence="2">Belongs to the carbohydrate esterase 15 (CE15) family.</text>
</comment>
<keyword evidence="13" id="KW-1185">Reference proteome</keyword>
<evidence type="ECO:0000256" key="3">
    <source>
        <dbReference type="ARBA" id="ARBA00022487"/>
    </source>
</evidence>
<dbReference type="InterPro" id="IPR029058">
    <property type="entry name" value="AB_hydrolase_fold"/>
</dbReference>
<keyword evidence="4" id="KW-0964">Secreted</keyword>
<dbReference type="SUPFAM" id="SSF53474">
    <property type="entry name" value="alpha/beta-Hydrolases"/>
    <property type="match status" value="1"/>
</dbReference>
<accession>A0A5C3L5D8</accession>
<evidence type="ECO:0000256" key="9">
    <source>
        <dbReference type="ARBA" id="ARBA00026105"/>
    </source>
</evidence>
<evidence type="ECO:0000256" key="6">
    <source>
        <dbReference type="ARBA" id="ARBA00022801"/>
    </source>
</evidence>
<evidence type="ECO:0000256" key="5">
    <source>
        <dbReference type="ARBA" id="ARBA00022729"/>
    </source>
</evidence>
<evidence type="ECO:0000256" key="4">
    <source>
        <dbReference type="ARBA" id="ARBA00022525"/>
    </source>
</evidence>
<comment type="subcellular location">
    <subcellularLocation>
        <location evidence="1">Secreted</location>
    </subcellularLocation>
</comment>
<comment type="catalytic activity">
    <reaction evidence="8">
        <text>a 4-O-methyl-alpha-D-glucuronosyl ester derivative + H2O = 4-O-methyl-alpha-D-glucuronate derivative + an alcohol + H(+)</text>
        <dbReference type="Rhea" id="RHEA:67452"/>
        <dbReference type="ChEBI" id="CHEBI:15377"/>
        <dbReference type="ChEBI" id="CHEBI:15378"/>
        <dbReference type="ChEBI" id="CHEBI:30879"/>
        <dbReference type="ChEBI" id="CHEBI:171667"/>
        <dbReference type="ChEBI" id="CHEBI:171668"/>
        <dbReference type="EC" id="3.1.1.117"/>
    </reaction>
    <physiologicalReaction direction="left-to-right" evidence="8">
        <dbReference type="Rhea" id="RHEA:67453"/>
    </physiologicalReaction>
</comment>
<feature type="chain" id="PRO_5022998129" description="(4-O-methyl)-D-glucuronate--lignin esterase" evidence="10">
    <location>
        <begin position="20"/>
        <end position="393"/>
    </location>
</feature>
<evidence type="ECO:0000256" key="1">
    <source>
        <dbReference type="ARBA" id="ARBA00004613"/>
    </source>
</evidence>
<evidence type="ECO:0000256" key="2">
    <source>
        <dbReference type="ARBA" id="ARBA00010092"/>
    </source>
</evidence>